<organism evidence="2 3">
    <name type="scientific">Selenomonas ruminantium</name>
    <dbReference type="NCBI Taxonomy" id="971"/>
    <lineage>
        <taxon>Bacteria</taxon>
        <taxon>Bacillati</taxon>
        <taxon>Bacillota</taxon>
        <taxon>Negativicutes</taxon>
        <taxon>Selenomonadales</taxon>
        <taxon>Selenomonadaceae</taxon>
        <taxon>Selenomonas</taxon>
    </lineage>
</organism>
<dbReference type="RefSeq" id="WP_075444806.1">
    <property type="nucleotide sequence ID" value="NZ_FOQK01000020.1"/>
</dbReference>
<sequence>MKVINFYGGAGIGKSTIAADIYSKLKRRGYKTELVGEFAKWLWYQNATDIVEDQLYLFAEQAHRTRTLARYDIDFAVCDSPLPLNIIYNREPTEAFDALVMQEFGRYDNINYLLRRNDEFLSIDGRKETDLAQAKEKDAQVVAMLDKWAVPYTVIAPWETDKVMMDLNLWKG</sequence>
<dbReference type="AlphaFoldDB" id="A0A1I3G756"/>
<dbReference type="EMBL" id="FOQK01000020">
    <property type="protein sequence ID" value="SFI19328.1"/>
    <property type="molecule type" value="Genomic_DNA"/>
</dbReference>
<dbReference type="SUPFAM" id="SSF52540">
    <property type="entry name" value="P-loop containing nucleoside triphosphate hydrolases"/>
    <property type="match status" value="1"/>
</dbReference>
<dbReference type="InterPro" id="IPR027417">
    <property type="entry name" value="P-loop_NTPase"/>
</dbReference>
<dbReference type="InterPro" id="IPR038727">
    <property type="entry name" value="NadR/Ttd14_AAA_dom"/>
</dbReference>
<proteinExistence type="predicted"/>
<evidence type="ECO:0000313" key="2">
    <source>
        <dbReference type="EMBL" id="SFI19328.1"/>
    </source>
</evidence>
<dbReference type="OrthoDB" id="1664814at2"/>
<name>A0A1I3G756_SELRU</name>
<dbReference type="Proteomes" id="UP000183639">
    <property type="component" value="Unassembled WGS sequence"/>
</dbReference>
<dbReference type="Pfam" id="PF13521">
    <property type="entry name" value="AAA_28"/>
    <property type="match status" value="1"/>
</dbReference>
<feature type="domain" description="NadR/Ttd14 AAA" evidence="1">
    <location>
        <begin position="4"/>
        <end position="155"/>
    </location>
</feature>
<evidence type="ECO:0000313" key="3">
    <source>
        <dbReference type="Proteomes" id="UP000183639"/>
    </source>
</evidence>
<gene>
    <name evidence="2" type="ORF">SAMN04487861_12045</name>
</gene>
<evidence type="ECO:0000259" key="1">
    <source>
        <dbReference type="Pfam" id="PF13521"/>
    </source>
</evidence>
<reference evidence="2 3" key="1">
    <citation type="submission" date="2016-10" db="EMBL/GenBank/DDBJ databases">
        <authorList>
            <person name="de Groot N.N."/>
        </authorList>
    </citation>
    <scope>NUCLEOTIDE SEQUENCE [LARGE SCALE GENOMIC DNA]</scope>
    <source>
        <strain evidence="2 3">Z108</strain>
    </source>
</reference>
<protein>
    <submittedName>
        <fullName evidence="2">AAA domain-containing protein</fullName>
    </submittedName>
</protein>
<accession>A0A1I3G756</accession>
<dbReference type="Gene3D" id="3.40.50.300">
    <property type="entry name" value="P-loop containing nucleotide triphosphate hydrolases"/>
    <property type="match status" value="1"/>
</dbReference>